<reference evidence="2 3" key="1">
    <citation type="journal article" date="2002" name="Proc. Natl. Acad. Sci. U.S.A.">
        <title>Genome sequence of a serotype M3 strain of group A Streptococcus: phage-encoded toxins, the high-virulence phenotype, and clone emergence.</title>
        <authorList>
            <person name="Beres S.B."/>
            <person name="Sylva G.L."/>
            <person name="Barbian K.D."/>
            <person name="Lei B."/>
            <person name="Hoff J.S."/>
            <person name="Mammarella N.D."/>
            <person name="Liu M.Y."/>
            <person name="Smoot J.C."/>
            <person name="Porcella S.F."/>
            <person name="Parkins L.D."/>
            <person name="Campbell D.S."/>
            <person name="Smith T.M."/>
            <person name="McCormick J.K."/>
            <person name="Leung D.Y."/>
            <person name="Schlievert P.M."/>
            <person name="Musser J.M."/>
        </authorList>
    </citation>
    <scope>NUCLEOTIDE SEQUENCE [LARGE SCALE GENOMIC DNA]</scope>
    <source>
        <strain evidence="3">ATCC BAA-595 / MGAS315</strain>
    </source>
</reference>
<dbReference type="KEGG" id="spg:SpyM3_0416"/>
<dbReference type="AlphaFoldDB" id="A0A0H2UTQ1"/>
<sequence>MPAPLKKHNSVEQDDSYQESQSKFRDFQEFNGQSAKLKELVFFARIASFSLITVLFAFVLLVMNLAPMFAFLFASIISLGITSLLAKVIKSLLM</sequence>
<keyword evidence="1" id="KW-0812">Transmembrane</keyword>
<dbReference type="HOGENOM" id="CLU_169057_0_0_9"/>
<dbReference type="GeneID" id="69901198"/>
<proteinExistence type="predicted"/>
<evidence type="ECO:0000313" key="3">
    <source>
        <dbReference type="Proteomes" id="UP000000564"/>
    </source>
</evidence>
<gene>
    <name evidence="2" type="ordered locus">SpyM3_0416</name>
</gene>
<name>A0A0H2UTQ1_STRP3</name>
<dbReference type="EMBL" id="AE014074">
    <property type="protein sequence ID" value="AAM79023.1"/>
    <property type="molecule type" value="Genomic_DNA"/>
</dbReference>
<feature type="transmembrane region" description="Helical" evidence="1">
    <location>
        <begin position="69"/>
        <end position="89"/>
    </location>
</feature>
<organism evidence="2 3">
    <name type="scientific">Streptococcus pyogenes serotype M3 (strain ATCC BAA-595 / MGAS315)</name>
    <dbReference type="NCBI Taxonomy" id="198466"/>
    <lineage>
        <taxon>Bacteria</taxon>
        <taxon>Bacillati</taxon>
        <taxon>Bacillota</taxon>
        <taxon>Bacilli</taxon>
        <taxon>Lactobacillales</taxon>
        <taxon>Streptococcaceae</taxon>
        <taxon>Streptococcus</taxon>
    </lineage>
</organism>
<protein>
    <recommendedName>
        <fullName evidence="4">DUF3270 family protein</fullName>
    </recommendedName>
</protein>
<keyword evidence="1" id="KW-1133">Transmembrane helix</keyword>
<dbReference type="InterPro" id="IPR021688">
    <property type="entry name" value="DUF3270"/>
</dbReference>
<accession>A0A0H2UTQ1</accession>
<evidence type="ECO:0000313" key="2">
    <source>
        <dbReference type="EMBL" id="AAM79023.1"/>
    </source>
</evidence>
<evidence type="ECO:0008006" key="4">
    <source>
        <dbReference type="Google" id="ProtNLM"/>
    </source>
</evidence>
<keyword evidence="1" id="KW-0472">Membrane</keyword>
<dbReference type="RefSeq" id="WP_002990571.1">
    <property type="nucleotide sequence ID" value="NC_004070.1"/>
</dbReference>
<feature type="transmembrane region" description="Helical" evidence="1">
    <location>
        <begin position="40"/>
        <end position="63"/>
    </location>
</feature>
<dbReference type="Pfam" id="PF11674">
    <property type="entry name" value="DUF3270"/>
    <property type="match status" value="1"/>
</dbReference>
<dbReference type="Proteomes" id="UP000000564">
    <property type="component" value="Chromosome"/>
</dbReference>
<evidence type="ECO:0000256" key="1">
    <source>
        <dbReference type="SAM" id="Phobius"/>
    </source>
</evidence>